<name>A0ACB9MB32_9MYRT</name>
<accession>A0ACB9MB32</accession>
<gene>
    <name evidence="1" type="ORF">MLD38_034878</name>
</gene>
<dbReference type="EMBL" id="CM042889">
    <property type="protein sequence ID" value="KAI4321508.1"/>
    <property type="molecule type" value="Genomic_DNA"/>
</dbReference>
<protein>
    <submittedName>
        <fullName evidence="1">Uncharacterized protein</fullName>
    </submittedName>
</protein>
<evidence type="ECO:0000313" key="1">
    <source>
        <dbReference type="EMBL" id="KAI4321508.1"/>
    </source>
</evidence>
<proteinExistence type="predicted"/>
<keyword evidence="2" id="KW-1185">Reference proteome</keyword>
<reference evidence="2" key="1">
    <citation type="journal article" date="2023" name="Front. Plant Sci.">
        <title>Chromosomal-level genome assembly of Melastoma candidum provides insights into trichome evolution.</title>
        <authorList>
            <person name="Zhong Y."/>
            <person name="Wu W."/>
            <person name="Sun C."/>
            <person name="Zou P."/>
            <person name="Liu Y."/>
            <person name="Dai S."/>
            <person name="Zhou R."/>
        </authorList>
    </citation>
    <scope>NUCLEOTIDE SEQUENCE [LARGE SCALE GENOMIC DNA]</scope>
</reference>
<organism evidence="1 2">
    <name type="scientific">Melastoma candidum</name>
    <dbReference type="NCBI Taxonomy" id="119954"/>
    <lineage>
        <taxon>Eukaryota</taxon>
        <taxon>Viridiplantae</taxon>
        <taxon>Streptophyta</taxon>
        <taxon>Embryophyta</taxon>
        <taxon>Tracheophyta</taxon>
        <taxon>Spermatophyta</taxon>
        <taxon>Magnoliopsida</taxon>
        <taxon>eudicotyledons</taxon>
        <taxon>Gunneridae</taxon>
        <taxon>Pentapetalae</taxon>
        <taxon>rosids</taxon>
        <taxon>malvids</taxon>
        <taxon>Myrtales</taxon>
        <taxon>Melastomataceae</taxon>
        <taxon>Melastomatoideae</taxon>
        <taxon>Melastomateae</taxon>
        <taxon>Melastoma</taxon>
    </lineage>
</organism>
<sequence length="97" mass="11055">MGPCRSYTRDRDAFYNYRDDQDQVENEDDGKSLMPGKEELKGALKCINPRYTEQDVERILEYALRSRTVSDIIISCAAEHGFKGKFPSSSSIQLTAK</sequence>
<dbReference type="Proteomes" id="UP001057402">
    <property type="component" value="Chromosome 10"/>
</dbReference>
<evidence type="ECO:0000313" key="2">
    <source>
        <dbReference type="Proteomes" id="UP001057402"/>
    </source>
</evidence>
<comment type="caution">
    <text evidence="1">The sequence shown here is derived from an EMBL/GenBank/DDBJ whole genome shotgun (WGS) entry which is preliminary data.</text>
</comment>